<feature type="domain" description="C2" evidence="2">
    <location>
        <begin position="976"/>
        <end position="1128"/>
    </location>
</feature>
<dbReference type="SUPFAM" id="SSF49562">
    <property type="entry name" value="C2 domain (Calcium/lipid-binding domain, CaLB)"/>
    <property type="match status" value="3"/>
</dbReference>
<feature type="domain" description="C2" evidence="2">
    <location>
        <begin position="1160"/>
        <end position="1305"/>
    </location>
</feature>
<dbReference type="GO" id="GO:0061511">
    <property type="term" value="P:centriole elongation"/>
    <property type="evidence" value="ECO:0007669"/>
    <property type="project" value="TreeGrafter"/>
</dbReference>
<feature type="region of interest" description="Disordered" evidence="1">
    <location>
        <begin position="1548"/>
        <end position="1571"/>
    </location>
</feature>
<dbReference type="GO" id="GO:0034451">
    <property type="term" value="C:centriolar satellite"/>
    <property type="evidence" value="ECO:0007669"/>
    <property type="project" value="TreeGrafter"/>
</dbReference>
<feature type="compositionally biased region" description="Polar residues" evidence="1">
    <location>
        <begin position="248"/>
        <end position="258"/>
    </location>
</feature>
<evidence type="ECO:0000313" key="3">
    <source>
        <dbReference type="EnsemblMetazoa" id="CLYHEMP010968.1"/>
    </source>
</evidence>
<feature type="region of interest" description="Disordered" evidence="1">
    <location>
        <begin position="284"/>
        <end position="307"/>
    </location>
</feature>
<dbReference type="Proteomes" id="UP000594262">
    <property type="component" value="Unplaced"/>
</dbReference>
<evidence type="ECO:0000313" key="4">
    <source>
        <dbReference type="Proteomes" id="UP000594262"/>
    </source>
</evidence>
<name>A0A7M5WM83_9CNID</name>
<feature type="domain" description="C2" evidence="2">
    <location>
        <begin position="1585"/>
        <end position="1714"/>
    </location>
</feature>
<feature type="region of interest" description="Disordered" evidence="1">
    <location>
        <begin position="173"/>
        <end position="207"/>
    </location>
</feature>
<feature type="compositionally biased region" description="Polar residues" evidence="1">
    <location>
        <begin position="1838"/>
        <end position="1885"/>
    </location>
</feature>
<organism evidence="3 4">
    <name type="scientific">Clytia hemisphaerica</name>
    <dbReference type="NCBI Taxonomy" id="252671"/>
    <lineage>
        <taxon>Eukaryota</taxon>
        <taxon>Metazoa</taxon>
        <taxon>Cnidaria</taxon>
        <taxon>Hydrozoa</taxon>
        <taxon>Hydroidolina</taxon>
        <taxon>Leptothecata</taxon>
        <taxon>Obeliida</taxon>
        <taxon>Clytiidae</taxon>
        <taxon>Clytia</taxon>
    </lineage>
</organism>
<dbReference type="InterPro" id="IPR000008">
    <property type="entry name" value="C2_dom"/>
</dbReference>
<feature type="compositionally biased region" description="Low complexity" evidence="1">
    <location>
        <begin position="2123"/>
        <end position="2132"/>
    </location>
</feature>
<dbReference type="CDD" id="cd00030">
    <property type="entry name" value="C2"/>
    <property type="match status" value="2"/>
</dbReference>
<reference evidence="3" key="1">
    <citation type="submission" date="2021-01" db="UniProtKB">
        <authorList>
            <consortium name="EnsemblMetazoa"/>
        </authorList>
    </citation>
    <scope>IDENTIFICATION</scope>
</reference>
<sequence>MSSSIVVGSSLPPQVEGQLRCFLSIKVASLAWSIPQPPKDVQIQLHWWGDKAEGNLLRPQVDSDPNYAAVTEKVSEIHFPIRCGPRQFNSYVQDMGMLHMDVIYGHHKTKFAKLDIKDIGKLTTSKPVSGSYPVICTIAPFKSKQVGQLSVTVAFKTVSDTYNVTSSIVPTTDKEFSKTKRKSTSKLAKKKSSAEDKKKKHVHYSSQSPEKILYEEPFVEKNDHHEKEDISFVIGPGAKFNRSEESGKVSTKRNTTSIDGMEPLPPTMTVSKEHKIIEKNDHYLESPQPKEDLHSDDQQEAPNREKNSIQVARESLNDHIVGSYQGAALSKSSGGSNILSLLLEKGEKLRDDMVQSQIKEKSSSQSSSKSQNSTNHEDEVEDSIISNLKDILPSHKQPKPFTNIDIEERTVDLLISEDKTEDYQRILKRFDVSSDEEATNISELSDPLHDSSLLSDLFYTTKLHGDKLADESSIVFPGDSIDHNDVEHRRTIETRNSEKKERVNKKDDVVDDTVLSDIDSFENVDLVSTKIEHNENTGSDYDFKKLLPDAITVETLTILGRVKSAKVTIRNLCLTNEDQPLGTVYFIEYKFPVATTDDQVSIAAETICNVSKSVDSRQSIVFERISIFPLTFNEEMVTYWWNETVCVKLYVKFNRNQKQILFAEGSWKLRDLLKSNNLGLNLNCDVLSVDGKREKLGILSVDIELLFDQNGGKSKLTKTMNKPMESSIPIRMHKQVVNTSTNSINKQQQPKLKPGTIITTKAPKRITTQQPLDALIINGQQQYYQEKQPTDRQSKHQETLLLDSLLVITEGRGITSKDLTPPHLYCVSRAFWNKEKGQTKICWNSSDPFFQYQQILAVQFDEDCMKKMKNNLMVIEVWSKSTTANKDKLIGMAKISLHQYHLSFQNGTFKEKLLNSQYPVVSIDDWISIHDVITSQPRGHLKVIHAIGSNDQIIRFLAMKGDQSCPRIHSSYPRNEQHRHEVAMEDTSSQKVEHDLEITIESVKNVFENGESQQEVWGESDCYVQYHFPTQHVGQDYTYDCFKSKTTLCVPNIIFNHNNKHVFTLSNNEKINNIFQQCSNKKNAINEIEFELWKRHYYPNIREQLIGKCTLPIVKLYALMTMHVEESVSSQSFSLPLISLDASQQEDTPSRGSLNLFVSYKKQPCFTSSSSRTRNGNGEMVGLSISILRMCSLKGCVDAFLRPGQKANPFVRFYISSMKDPTLRQTNHVINSSCPVFSHHVEFPIPIVQNKGGLVTSLAEILDDGYLVCEAYHCDVVEKGEVLLASGQIPLQGLLSKNNGIRQWFALSNTLKKRHHHLTLSAGIEIQIQFSNNDDRRNIINIARRVGWKPRNDVELNSEAWLSPQQTSRLTSSMKCRVNVVIDRIWLTNDVVEECFPCFKDLKRGNGLKIYARYKLYDQAPVITNSSHLKESEEEEEEWKSKLEESFQFVVEPTTSFAWYLHEELLEVQFWMTSSRRKERSNKLDVNDKIVGSLFVSLEEFSHSPFEPHTISDVSPLFKSDSSCICNASARICILFNQDTESDWKTLHRGAQNTRNKHSDEEDTTLETSKDEESLLNNICKTKVNEQNIQTPSMADLSANNKGVQVSVQIEEALHLPTYLSGDEHCYPSTYVTCQLPDNNQLMTLLASTTVKPKWNFRQELRLDFDKIKGKLIKFTVWRCVGTMVDTVKDIQIGIAKIDTTSLFHGMKSINGWYNIHNFNNQCCGQLKVAIIPSTPLSPSKSNKYFKKYDIVEPCNLDLIMFPKSPQLSVVENDGTSSCSLFEQLRQNLNDLEQMTLNIKNRTQNNVAEQNPTSILHNPQQENVQLTTNERESVSFSLQEQNVDSATSSSINTCRTSPNHQVQQQIDQPENDQNQNSHSPDISDTQETKTHFEYPERDNNSLVFTRNHSNEPSIQEAESIISSQDSSCTITEQQSVPESLNDSTDDLLEHLKEFERKYKHLKTIVQNDSDFDDSDGNNEDQIISSPVFSSPRGTAMAFKQPDSDKPVFFEGSIGDSFFDQVVNVSSGEPSKEDIQGITPRDVNGKAIINPEINQNTSKPEPPTISTSITTSTSSTPTPVTLPNFFMRPQELAESMRTLRIAANFPNSPRNSSRNSSACTTPHASSAGGATQTTTTATHDMHRMLRDQNVPIESTEMARIASIFSSNK</sequence>
<feature type="region of interest" description="Disordered" evidence="1">
    <location>
        <begin position="237"/>
        <end position="267"/>
    </location>
</feature>
<dbReference type="PANTHER" id="PTHR21254:SF1">
    <property type="entry name" value="C2 DOMAIN-CONTAINING PROTEIN 3"/>
    <property type="match status" value="1"/>
</dbReference>
<dbReference type="Gene3D" id="2.60.40.150">
    <property type="entry name" value="C2 domain"/>
    <property type="match status" value="4"/>
</dbReference>
<evidence type="ECO:0000256" key="1">
    <source>
        <dbReference type="SAM" id="MobiDB-lite"/>
    </source>
</evidence>
<dbReference type="RefSeq" id="XP_066911157.1">
    <property type="nucleotide sequence ID" value="XM_067055056.1"/>
</dbReference>
<dbReference type="OrthoDB" id="79771at2759"/>
<feature type="region of interest" description="Disordered" evidence="1">
    <location>
        <begin position="353"/>
        <end position="381"/>
    </location>
</feature>
<dbReference type="SMART" id="SM00239">
    <property type="entry name" value="C2"/>
    <property type="match status" value="4"/>
</dbReference>
<dbReference type="GO" id="GO:0071539">
    <property type="term" value="P:protein localization to centrosome"/>
    <property type="evidence" value="ECO:0007669"/>
    <property type="project" value="TreeGrafter"/>
</dbReference>
<dbReference type="PROSITE" id="PS50004">
    <property type="entry name" value="C2"/>
    <property type="match status" value="4"/>
</dbReference>
<accession>A0A7M5WM83</accession>
<dbReference type="PANTHER" id="PTHR21254">
    <property type="entry name" value="C2 DOMAIN-CONTAINING PROTEIN 3"/>
    <property type="match status" value="1"/>
</dbReference>
<feature type="compositionally biased region" description="Basic and acidic residues" evidence="1">
    <location>
        <begin position="353"/>
        <end position="362"/>
    </location>
</feature>
<feature type="region of interest" description="Disordered" evidence="1">
    <location>
        <begin position="2103"/>
        <end position="2132"/>
    </location>
</feature>
<proteinExistence type="predicted"/>
<dbReference type="Pfam" id="PF00168">
    <property type="entry name" value="C2"/>
    <property type="match status" value="3"/>
</dbReference>
<feature type="compositionally biased region" description="Low complexity" evidence="1">
    <location>
        <begin position="2063"/>
        <end position="2082"/>
    </location>
</feature>
<dbReference type="GeneID" id="136798443"/>
<dbReference type="GO" id="GO:0060271">
    <property type="term" value="P:cilium assembly"/>
    <property type="evidence" value="ECO:0007669"/>
    <property type="project" value="TreeGrafter"/>
</dbReference>
<feature type="compositionally biased region" description="Low complexity" evidence="1">
    <location>
        <begin position="363"/>
        <end position="373"/>
    </location>
</feature>
<dbReference type="Pfam" id="PF25339">
    <property type="entry name" value="C2_C2CD3_N"/>
    <property type="match status" value="1"/>
</dbReference>
<feature type="region of interest" description="Disordered" evidence="1">
    <location>
        <begin position="1838"/>
        <end position="1888"/>
    </location>
</feature>
<feature type="region of interest" description="Disordered" evidence="1">
    <location>
        <begin position="2052"/>
        <end position="2082"/>
    </location>
</feature>
<dbReference type="InterPro" id="IPR035892">
    <property type="entry name" value="C2_domain_sf"/>
</dbReference>
<dbReference type="InterPro" id="IPR057537">
    <property type="entry name" value="C2_C2CD3_N"/>
</dbReference>
<protein>
    <recommendedName>
        <fullName evidence="2">C2 domain-containing protein</fullName>
    </recommendedName>
</protein>
<evidence type="ECO:0000259" key="2">
    <source>
        <dbReference type="PROSITE" id="PS50004"/>
    </source>
</evidence>
<dbReference type="EnsemblMetazoa" id="CLYHEMT010968.1">
    <property type="protein sequence ID" value="CLYHEMP010968.1"/>
    <property type="gene ID" value="CLYHEMG010968"/>
</dbReference>
<feature type="compositionally biased region" description="Basic residues" evidence="1">
    <location>
        <begin position="179"/>
        <end position="191"/>
    </location>
</feature>
<keyword evidence="4" id="KW-1185">Reference proteome</keyword>
<feature type="domain" description="C2" evidence="2">
    <location>
        <begin position="785"/>
        <end position="911"/>
    </location>
</feature>
<dbReference type="GO" id="GO:0005814">
    <property type="term" value="C:centriole"/>
    <property type="evidence" value="ECO:0007669"/>
    <property type="project" value="TreeGrafter"/>
</dbReference>
<feature type="compositionally biased region" description="Low complexity" evidence="1">
    <location>
        <begin position="2105"/>
        <end position="2116"/>
    </location>
</feature>